<reference evidence="1 2" key="1">
    <citation type="journal article" date="2022" name="Hortic Res">
        <title>A haplotype resolved chromosomal level avocado genome allows analysis of novel avocado genes.</title>
        <authorList>
            <person name="Nath O."/>
            <person name="Fletcher S.J."/>
            <person name="Hayward A."/>
            <person name="Shaw L.M."/>
            <person name="Masouleh A.K."/>
            <person name="Furtado A."/>
            <person name="Henry R.J."/>
            <person name="Mitter N."/>
        </authorList>
    </citation>
    <scope>NUCLEOTIDE SEQUENCE [LARGE SCALE GENOMIC DNA]</scope>
    <source>
        <strain evidence="2">cv. Hass</strain>
    </source>
</reference>
<comment type="caution">
    <text evidence="1">The sequence shown here is derived from an EMBL/GenBank/DDBJ whole genome shotgun (WGS) entry which is preliminary data.</text>
</comment>
<evidence type="ECO:0000313" key="2">
    <source>
        <dbReference type="Proteomes" id="UP001234297"/>
    </source>
</evidence>
<dbReference type="Proteomes" id="UP001234297">
    <property type="component" value="Chromosome 7"/>
</dbReference>
<sequence length="117" mass="13056">MPAKISELYSNQGQTNAAARLKILVTVVGVPIYRNRDSTTEHSLTTKQKQKNKLSIRFRSHPSDAAEDEVTVFGCDPKERKSISERRSKNKNFTLYSEGATIEVISNRGTTRATNGI</sequence>
<gene>
    <name evidence="1" type="ORF">MRB53_023036</name>
</gene>
<protein>
    <submittedName>
        <fullName evidence="1">Uncharacterized protein</fullName>
    </submittedName>
</protein>
<dbReference type="EMBL" id="CM056815">
    <property type="protein sequence ID" value="KAJ8629713.1"/>
    <property type="molecule type" value="Genomic_DNA"/>
</dbReference>
<organism evidence="1 2">
    <name type="scientific">Persea americana</name>
    <name type="common">Avocado</name>
    <dbReference type="NCBI Taxonomy" id="3435"/>
    <lineage>
        <taxon>Eukaryota</taxon>
        <taxon>Viridiplantae</taxon>
        <taxon>Streptophyta</taxon>
        <taxon>Embryophyta</taxon>
        <taxon>Tracheophyta</taxon>
        <taxon>Spermatophyta</taxon>
        <taxon>Magnoliopsida</taxon>
        <taxon>Magnoliidae</taxon>
        <taxon>Laurales</taxon>
        <taxon>Lauraceae</taxon>
        <taxon>Persea</taxon>
    </lineage>
</organism>
<accession>A0ACC2L9J2</accession>
<proteinExistence type="predicted"/>
<keyword evidence="2" id="KW-1185">Reference proteome</keyword>
<evidence type="ECO:0000313" key="1">
    <source>
        <dbReference type="EMBL" id="KAJ8629713.1"/>
    </source>
</evidence>
<name>A0ACC2L9J2_PERAE</name>